<keyword evidence="1" id="KW-0614">Plasmid</keyword>
<reference evidence="1" key="2">
    <citation type="submission" date="2009-12" db="EMBL/GenBank/DDBJ databases">
        <authorList>
            <person name="Summers A.O."/>
            <person name="Shearer J."/>
            <person name="Wireman J."/>
        </authorList>
    </citation>
    <scope>NUCLEOTIDE SEQUENCE</scope>
    <source>
        <strain evidence="1">Y74T</strain>
        <plasmid evidence="1">pWBG758</plasmid>
    </source>
</reference>
<evidence type="ECO:0000313" key="1">
    <source>
        <dbReference type="EMBL" id="ACZ58989.1"/>
    </source>
</evidence>
<gene>
    <name evidence="1" type="ORF">SAP040A_007</name>
</gene>
<geneLocation type="plasmid" evidence="1">
    <name>pWBG758</name>
</geneLocation>
<reference evidence="1" key="1">
    <citation type="submission" date="2009-08" db="EMBL/GenBank/DDBJ databases">
        <authorList>
            <person name="Gill J."/>
            <person name="Borman J."/>
            <person name="Shetty J."/>
            <person name="Hostetler J."/>
            <person name="Durkin S."/>
            <person name="Montgomery B."/>
        </authorList>
    </citation>
    <scope>NUCLEOTIDE SEQUENCE</scope>
    <source>
        <strain evidence="1">Y74T</strain>
        <plasmid evidence="1">pWBG758</plasmid>
    </source>
</reference>
<dbReference type="AlphaFoldDB" id="D2J889"/>
<sequence>MYVILEVQPYEYSTILGIYDSLDNLKQVLIEQDIQYKQDTFYPQYRYTKTEQHEDYTSTTYYSIIKTPLNTFNQYGYDSIEYEV</sequence>
<organism evidence="1">
    <name type="scientific">Staphylococcus aureus</name>
    <dbReference type="NCBI Taxonomy" id="1280"/>
    <lineage>
        <taxon>Bacteria</taxon>
        <taxon>Bacillati</taxon>
        <taxon>Bacillota</taxon>
        <taxon>Bacilli</taxon>
        <taxon>Bacillales</taxon>
        <taxon>Staphylococcaceae</taxon>
        <taxon>Staphylococcus</taxon>
    </lineage>
</organism>
<proteinExistence type="predicted"/>
<accession>D2J889</accession>
<dbReference type="EMBL" id="GQ900400">
    <property type="protein sequence ID" value="ACZ58989.1"/>
    <property type="molecule type" value="Genomic_DNA"/>
</dbReference>
<protein>
    <submittedName>
        <fullName evidence="1">Uncharacterized protein</fullName>
    </submittedName>
</protein>
<name>D2J889_STAAU</name>